<sequence>MALPRPKRQKKANVANSKDSNGKAEKTVKAQHKGNIKKNPTDTAGEKVHSRYSTTSKGPRKKVGFKKD</sequence>
<dbReference type="EMBL" id="LR796338">
    <property type="protein sequence ID" value="CAB4137903.1"/>
    <property type="molecule type" value="Genomic_DNA"/>
</dbReference>
<reference evidence="2" key="1">
    <citation type="submission" date="2020-04" db="EMBL/GenBank/DDBJ databases">
        <authorList>
            <person name="Chiriac C."/>
            <person name="Salcher M."/>
            <person name="Ghai R."/>
            <person name="Kavagutti S V."/>
        </authorList>
    </citation>
    <scope>NUCLEOTIDE SEQUENCE</scope>
</reference>
<organism evidence="2">
    <name type="scientific">uncultured Caudovirales phage</name>
    <dbReference type="NCBI Taxonomy" id="2100421"/>
    <lineage>
        <taxon>Viruses</taxon>
        <taxon>Duplodnaviria</taxon>
        <taxon>Heunggongvirae</taxon>
        <taxon>Uroviricota</taxon>
        <taxon>Caudoviricetes</taxon>
        <taxon>Peduoviridae</taxon>
        <taxon>Maltschvirus</taxon>
        <taxon>Maltschvirus maltsch</taxon>
    </lineage>
</organism>
<protein>
    <submittedName>
        <fullName evidence="2">Uncharacterized protein</fullName>
    </submittedName>
</protein>
<evidence type="ECO:0000313" key="2">
    <source>
        <dbReference type="EMBL" id="CAB4137903.1"/>
    </source>
</evidence>
<feature type="region of interest" description="Disordered" evidence="1">
    <location>
        <begin position="1"/>
        <end position="68"/>
    </location>
</feature>
<feature type="compositionally biased region" description="Basic residues" evidence="1">
    <location>
        <begin position="58"/>
        <end position="68"/>
    </location>
</feature>
<evidence type="ECO:0000256" key="1">
    <source>
        <dbReference type="SAM" id="MobiDB-lite"/>
    </source>
</evidence>
<name>A0A6J5LXN8_9CAUD</name>
<accession>A0A6J5LXN8</accession>
<gene>
    <name evidence="2" type="ORF">UFOVP325_135</name>
    <name evidence="3" type="ORF">UFOVP430_130</name>
</gene>
<evidence type="ECO:0000313" key="3">
    <source>
        <dbReference type="EMBL" id="CAB4148161.1"/>
    </source>
</evidence>
<proteinExistence type="predicted"/>
<feature type="compositionally biased region" description="Basic residues" evidence="1">
    <location>
        <begin position="1"/>
        <end position="11"/>
    </location>
</feature>
<dbReference type="EMBL" id="LR796481">
    <property type="protein sequence ID" value="CAB4148161.1"/>
    <property type="molecule type" value="Genomic_DNA"/>
</dbReference>